<gene>
    <name evidence="4" type="ORF">V5799_008172</name>
</gene>
<dbReference type="InterPro" id="IPR006149">
    <property type="entry name" value="EB_dom"/>
</dbReference>
<organism evidence="4 5">
    <name type="scientific">Amblyomma americanum</name>
    <name type="common">Lone star tick</name>
    <dbReference type="NCBI Taxonomy" id="6943"/>
    <lineage>
        <taxon>Eukaryota</taxon>
        <taxon>Metazoa</taxon>
        <taxon>Ecdysozoa</taxon>
        <taxon>Arthropoda</taxon>
        <taxon>Chelicerata</taxon>
        <taxon>Arachnida</taxon>
        <taxon>Acari</taxon>
        <taxon>Parasitiformes</taxon>
        <taxon>Ixodida</taxon>
        <taxon>Ixodoidea</taxon>
        <taxon>Ixodidae</taxon>
        <taxon>Amblyomminae</taxon>
        <taxon>Amblyomma</taxon>
    </lineage>
</organism>
<comment type="caution">
    <text evidence="4">The sequence shown here is derived from an EMBL/GenBank/DDBJ whole genome shotgun (WGS) entry which is preliminary data.</text>
</comment>
<dbReference type="AlphaFoldDB" id="A0AAQ4FE11"/>
<name>A0AAQ4FE11_AMBAM</name>
<dbReference type="Pfam" id="PF01683">
    <property type="entry name" value="EB"/>
    <property type="match status" value="1"/>
</dbReference>
<feature type="signal peptide" evidence="2">
    <location>
        <begin position="1"/>
        <end position="23"/>
    </location>
</feature>
<feature type="domain" description="EB" evidence="3">
    <location>
        <begin position="71"/>
        <end position="115"/>
    </location>
</feature>
<evidence type="ECO:0000256" key="2">
    <source>
        <dbReference type="SAM" id="SignalP"/>
    </source>
</evidence>
<feature type="transmembrane region" description="Helical" evidence="1">
    <location>
        <begin position="137"/>
        <end position="159"/>
    </location>
</feature>
<accession>A0AAQ4FE11</accession>
<feature type="chain" id="PRO_5043026254" description="EB domain-containing protein" evidence="2">
    <location>
        <begin position="24"/>
        <end position="243"/>
    </location>
</feature>
<evidence type="ECO:0000313" key="5">
    <source>
        <dbReference type="Proteomes" id="UP001321473"/>
    </source>
</evidence>
<evidence type="ECO:0000256" key="1">
    <source>
        <dbReference type="SAM" id="Phobius"/>
    </source>
</evidence>
<proteinExistence type="predicted"/>
<protein>
    <recommendedName>
        <fullName evidence="3">EB domain-containing protein</fullName>
    </recommendedName>
</protein>
<keyword evidence="1" id="KW-1133">Transmembrane helix</keyword>
<keyword evidence="1" id="KW-0812">Transmembrane</keyword>
<dbReference type="EMBL" id="JARKHS020003541">
    <property type="protein sequence ID" value="KAK8785457.1"/>
    <property type="molecule type" value="Genomic_DNA"/>
</dbReference>
<keyword evidence="1" id="KW-0472">Membrane</keyword>
<evidence type="ECO:0000259" key="3">
    <source>
        <dbReference type="Pfam" id="PF01683"/>
    </source>
</evidence>
<dbReference type="Proteomes" id="UP001321473">
    <property type="component" value="Unassembled WGS sequence"/>
</dbReference>
<reference evidence="4 5" key="1">
    <citation type="journal article" date="2023" name="Arcadia Sci">
        <title>De novo assembly of a long-read Amblyomma americanum tick genome.</title>
        <authorList>
            <person name="Chou S."/>
            <person name="Poskanzer K.E."/>
            <person name="Rollins M."/>
            <person name="Thuy-Boun P.S."/>
        </authorList>
    </citation>
    <scope>NUCLEOTIDE SEQUENCE [LARGE SCALE GENOMIC DNA]</scope>
    <source>
        <strain evidence="4">F_SG_1</strain>
        <tissue evidence="4">Salivary glands</tissue>
    </source>
</reference>
<evidence type="ECO:0000313" key="4">
    <source>
        <dbReference type="EMBL" id="KAK8785457.1"/>
    </source>
</evidence>
<sequence length="243" mass="27345">RHTKTKMPWLLLTTAVLEVICFAMTVDSAIIQKRLIGTACNTTSQCQNLLPKSQCMYSSCFCIRGHYYNWKNNSCIPLMLLGENCSHDNECSSHLMCSAQTCACMPGYRQVKDWCEPMEMEDDTERFMEFPQEQPNLLVVILKGLGIIALKVSLFYLLAKVMCFSCNQMVSQQEYTPGEIYSPPTKPSSSEQPVPGMSYPSTIASSAQYQVPLYIQQEACFPKEEATNCPRAQTALHQPTFPA</sequence>
<feature type="non-terminal residue" evidence="4">
    <location>
        <position position="1"/>
    </location>
</feature>
<keyword evidence="2" id="KW-0732">Signal</keyword>
<keyword evidence="5" id="KW-1185">Reference proteome</keyword>